<feature type="region of interest" description="Disordered" evidence="5">
    <location>
        <begin position="486"/>
        <end position="519"/>
    </location>
</feature>
<proteinExistence type="inferred from homology"/>
<gene>
    <name evidence="7" type="ORF">I8D64_14390</name>
</gene>
<evidence type="ECO:0000256" key="5">
    <source>
        <dbReference type="SAM" id="MobiDB-lite"/>
    </source>
</evidence>
<dbReference type="PROSITE" id="PS00523">
    <property type="entry name" value="SULFATASE_1"/>
    <property type="match status" value="1"/>
</dbReference>
<feature type="region of interest" description="Disordered" evidence="5">
    <location>
        <begin position="1"/>
        <end position="22"/>
    </location>
</feature>
<keyword evidence="2" id="KW-0732">Signal</keyword>
<keyword evidence="4" id="KW-0325">Glycoprotein</keyword>
<evidence type="ECO:0000313" key="7">
    <source>
        <dbReference type="EMBL" id="MBK0332586.1"/>
    </source>
</evidence>
<dbReference type="Proteomes" id="UP000612352">
    <property type="component" value="Unassembled WGS sequence"/>
</dbReference>
<evidence type="ECO:0000256" key="3">
    <source>
        <dbReference type="ARBA" id="ARBA00022801"/>
    </source>
</evidence>
<evidence type="ECO:0000259" key="6">
    <source>
        <dbReference type="Pfam" id="PF00884"/>
    </source>
</evidence>
<dbReference type="EMBL" id="JAEDAJ010000011">
    <property type="protein sequence ID" value="MBK0332586.1"/>
    <property type="molecule type" value="Genomic_DNA"/>
</dbReference>
<dbReference type="Gene3D" id="3.40.720.10">
    <property type="entry name" value="Alkaline Phosphatase, subunit A"/>
    <property type="match status" value="1"/>
</dbReference>
<dbReference type="RefSeq" id="WP_200503491.1">
    <property type="nucleotide sequence ID" value="NZ_JAEDAJ010000011.1"/>
</dbReference>
<evidence type="ECO:0000313" key="8">
    <source>
        <dbReference type="Proteomes" id="UP000612352"/>
    </source>
</evidence>
<dbReference type="InterPro" id="IPR017850">
    <property type="entry name" value="Alkaline_phosphatase_core_sf"/>
</dbReference>
<protein>
    <submittedName>
        <fullName evidence="7">Sulfatase</fullName>
    </submittedName>
</protein>
<dbReference type="SUPFAM" id="SSF53649">
    <property type="entry name" value="Alkaline phosphatase-like"/>
    <property type="match status" value="1"/>
</dbReference>
<keyword evidence="8" id="KW-1185">Reference proteome</keyword>
<dbReference type="CDD" id="cd16031">
    <property type="entry name" value="G6S_like"/>
    <property type="match status" value="1"/>
</dbReference>
<organism evidence="7 8">
    <name type="scientific">Brachybacterium halotolerans</name>
    <dbReference type="NCBI Taxonomy" id="2795215"/>
    <lineage>
        <taxon>Bacteria</taxon>
        <taxon>Bacillati</taxon>
        <taxon>Actinomycetota</taxon>
        <taxon>Actinomycetes</taxon>
        <taxon>Micrococcales</taxon>
        <taxon>Dermabacteraceae</taxon>
        <taxon>Brachybacterium</taxon>
    </lineage>
</organism>
<evidence type="ECO:0000256" key="2">
    <source>
        <dbReference type="ARBA" id="ARBA00022729"/>
    </source>
</evidence>
<accession>A0ABS1BD61</accession>
<feature type="domain" description="Sulfatase N-terminal" evidence="6">
    <location>
        <begin position="21"/>
        <end position="367"/>
    </location>
</feature>
<evidence type="ECO:0000256" key="4">
    <source>
        <dbReference type="ARBA" id="ARBA00023180"/>
    </source>
</evidence>
<dbReference type="Pfam" id="PF00884">
    <property type="entry name" value="Sulfatase"/>
    <property type="match status" value="1"/>
</dbReference>
<dbReference type="InterPro" id="IPR024607">
    <property type="entry name" value="Sulfatase_CS"/>
</dbReference>
<sequence>MSSPSHASPAAHGAPSPRPRPNIVFVMSDDHAAHAISAYGSRVNSTPHMDRLAREGARLDAMYCTNSICTPSRASILTGTYSHINGAATLYTEFDHRVPTVSEALQSAGYATALFGKWHLGDSPSALPRGFDAWRILPGQGEYWDPRLLTPDGEEQHEGYVTDLLTDMALDWIDEERAQRPLAPFCLMLHHKAPHRPWIPHPRHAELHPVGSIPEPDTLLEDLSTRSQAVQGARMSIADDLTRTDVKEDMPAELRADDRREDRARWNYQRYLRDYLQTVQAVDDSVGRVLDHLDQLGIAEDTLVVYTSDQGFFLGDHGLFDKRLMYDESLQMPMLVRWPAEVPAGSRVTSMLRNVDIAATLLDVAGVDPEQAMPGQQGRSFRPLLRGEEIEDWPRAVYYRYWEHDDPAHHAPAHYGIRTEDFAYIDYYGAGLGAPGASDRIFEREYELYDLRTDPRELRNVAGDPAYAGIRADLAAQLAQMQAEVGDHPYTGPGSWRPDWNHGTASARDADAETRSTGD</sequence>
<keyword evidence="3" id="KW-0378">Hydrolase</keyword>
<dbReference type="PANTHER" id="PTHR43108">
    <property type="entry name" value="N-ACETYLGLUCOSAMINE-6-SULFATASE FAMILY MEMBER"/>
    <property type="match status" value="1"/>
</dbReference>
<reference evidence="7 8" key="1">
    <citation type="submission" date="2020-12" db="EMBL/GenBank/DDBJ databases">
        <title>Brachybacterium sp. MASK1Z-5, whole genome shotgun sequence.</title>
        <authorList>
            <person name="Tuo L."/>
        </authorList>
    </citation>
    <scope>NUCLEOTIDE SEQUENCE [LARGE SCALE GENOMIC DNA]</scope>
    <source>
        <strain evidence="7 8">MASK1Z-5</strain>
    </source>
</reference>
<comment type="similarity">
    <text evidence="1">Belongs to the sulfatase family.</text>
</comment>
<name>A0ABS1BD61_9MICO</name>
<dbReference type="PANTHER" id="PTHR43108:SF6">
    <property type="entry name" value="N-SULPHOGLUCOSAMINE SULPHOHYDROLASE"/>
    <property type="match status" value="1"/>
</dbReference>
<comment type="caution">
    <text evidence="7">The sequence shown here is derived from an EMBL/GenBank/DDBJ whole genome shotgun (WGS) entry which is preliminary data.</text>
</comment>
<feature type="compositionally biased region" description="Low complexity" evidence="5">
    <location>
        <begin position="1"/>
        <end position="15"/>
    </location>
</feature>
<evidence type="ECO:0000256" key="1">
    <source>
        <dbReference type="ARBA" id="ARBA00008779"/>
    </source>
</evidence>
<feature type="compositionally biased region" description="Basic and acidic residues" evidence="5">
    <location>
        <begin position="508"/>
        <end position="519"/>
    </location>
</feature>
<dbReference type="InterPro" id="IPR000917">
    <property type="entry name" value="Sulfatase_N"/>
</dbReference>